<reference evidence="1 2" key="1">
    <citation type="journal article" date="2015" name="Genome Biol. Evol.">
        <title>Comparative Genomics of a Bacterivorous Green Alga Reveals Evolutionary Causalities and Consequences of Phago-Mixotrophic Mode of Nutrition.</title>
        <authorList>
            <person name="Burns J.A."/>
            <person name="Paasch A."/>
            <person name="Narechania A."/>
            <person name="Kim E."/>
        </authorList>
    </citation>
    <scope>NUCLEOTIDE SEQUENCE [LARGE SCALE GENOMIC DNA]</scope>
    <source>
        <strain evidence="1 2">PLY_AMNH</strain>
    </source>
</reference>
<name>A0AAE0EN30_9CHLO</name>
<dbReference type="EMBL" id="LGRX02035577">
    <property type="protein sequence ID" value="KAK3234009.1"/>
    <property type="molecule type" value="Genomic_DNA"/>
</dbReference>
<gene>
    <name evidence="1" type="ORF">CYMTET_55722</name>
</gene>
<proteinExistence type="predicted"/>
<protein>
    <submittedName>
        <fullName evidence="1">Uncharacterized protein</fullName>
    </submittedName>
</protein>
<dbReference type="Proteomes" id="UP001190700">
    <property type="component" value="Unassembled WGS sequence"/>
</dbReference>
<sequence length="165" mass="18259">MPVSVSCSKPLACCSMQARTTFQGTESARHWHRECPNGGKAANKREFGSHSFAVSDFENDMYAEQSRFRRIPSAEELFPEIVCPADWAAQLTHGGYFVGHLQDPVDQPELIREVNEGFNPKEVIYNFQSSRDSNGGTTTLPDEKRLIADVADRLATGILEPSGPV</sequence>
<keyword evidence="2" id="KW-1185">Reference proteome</keyword>
<organism evidence="1 2">
    <name type="scientific">Cymbomonas tetramitiformis</name>
    <dbReference type="NCBI Taxonomy" id="36881"/>
    <lineage>
        <taxon>Eukaryota</taxon>
        <taxon>Viridiplantae</taxon>
        <taxon>Chlorophyta</taxon>
        <taxon>Pyramimonadophyceae</taxon>
        <taxon>Pyramimonadales</taxon>
        <taxon>Pyramimonadaceae</taxon>
        <taxon>Cymbomonas</taxon>
    </lineage>
</organism>
<dbReference type="AlphaFoldDB" id="A0AAE0EN30"/>
<accession>A0AAE0EN30</accession>
<evidence type="ECO:0000313" key="1">
    <source>
        <dbReference type="EMBL" id="KAK3234009.1"/>
    </source>
</evidence>
<evidence type="ECO:0000313" key="2">
    <source>
        <dbReference type="Proteomes" id="UP001190700"/>
    </source>
</evidence>
<comment type="caution">
    <text evidence="1">The sequence shown here is derived from an EMBL/GenBank/DDBJ whole genome shotgun (WGS) entry which is preliminary data.</text>
</comment>